<sequence length="113" mass="12439">MTIFESGHGSPDLPGALTTWFAENEAVLRTRGVTAELRHSPEDGRLKNSAWLTVETGNRVTQITVWNSGEAALDFVDLDSGDNRPEHRDLRTEQELYVLLGSVSDWIVLGTSG</sequence>
<accession>A0ABW7QI85</accession>
<name>A0ABW7QI85_9ACTN</name>
<protein>
    <submittedName>
        <fullName evidence="1">Uncharacterized protein</fullName>
    </submittedName>
</protein>
<gene>
    <name evidence="1" type="ORF">ACH4F9_06655</name>
</gene>
<dbReference type="EMBL" id="JBIRGQ010000001">
    <property type="protein sequence ID" value="MFH8544677.1"/>
    <property type="molecule type" value="Genomic_DNA"/>
</dbReference>
<keyword evidence="2" id="KW-1185">Reference proteome</keyword>
<reference evidence="1 2" key="1">
    <citation type="submission" date="2024-10" db="EMBL/GenBank/DDBJ databases">
        <title>The Natural Products Discovery Center: Release of the First 8490 Sequenced Strains for Exploring Actinobacteria Biosynthetic Diversity.</title>
        <authorList>
            <person name="Kalkreuter E."/>
            <person name="Kautsar S.A."/>
            <person name="Yang D."/>
            <person name="Bader C.D."/>
            <person name="Teijaro C.N."/>
            <person name="Fluegel L."/>
            <person name="Davis C.M."/>
            <person name="Simpson J.R."/>
            <person name="Lauterbach L."/>
            <person name="Steele A.D."/>
            <person name="Gui C."/>
            <person name="Meng S."/>
            <person name="Li G."/>
            <person name="Viehrig K."/>
            <person name="Ye F."/>
            <person name="Su P."/>
            <person name="Kiefer A.F."/>
            <person name="Nichols A."/>
            <person name="Cepeda A.J."/>
            <person name="Yan W."/>
            <person name="Fan B."/>
            <person name="Jiang Y."/>
            <person name="Adhikari A."/>
            <person name="Zheng C.-J."/>
            <person name="Schuster L."/>
            <person name="Cowan T.M."/>
            <person name="Smanski M.J."/>
            <person name="Chevrette M.G."/>
            <person name="De Carvalho L.P.S."/>
            <person name="Shen B."/>
        </authorList>
    </citation>
    <scope>NUCLEOTIDE SEQUENCE [LARGE SCALE GENOMIC DNA]</scope>
    <source>
        <strain evidence="1 2">NPDC017990</strain>
    </source>
</reference>
<dbReference type="Proteomes" id="UP001610818">
    <property type="component" value="Unassembled WGS sequence"/>
</dbReference>
<proteinExistence type="predicted"/>
<comment type="caution">
    <text evidence="1">The sequence shown here is derived from an EMBL/GenBank/DDBJ whole genome shotgun (WGS) entry which is preliminary data.</text>
</comment>
<evidence type="ECO:0000313" key="2">
    <source>
        <dbReference type="Proteomes" id="UP001610818"/>
    </source>
</evidence>
<dbReference type="InterPro" id="IPR057062">
    <property type="entry name" value="TriTu"/>
</dbReference>
<evidence type="ECO:0000313" key="1">
    <source>
        <dbReference type="EMBL" id="MFH8544677.1"/>
    </source>
</evidence>
<dbReference type="Pfam" id="PF24689">
    <property type="entry name" value="TriTu"/>
    <property type="match status" value="1"/>
</dbReference>
<organism evidence="1 2">
    <name type="scientific">Streptomyces longisporoflavus</name>
    <dbReference type="NCBI Taxonomy" id="28044"/>
    <lineage>
        <taxon>Bacteria</taxon>
        <taxon>Bacillati</taxon>
        <taxon>Actinomycetota</taxon>
        <taxon>Actinomycetes</taxon>
        <taxon>Kitasatosporales</taxon>
        <taxon>Streptomycetaceae</taxon>
        <taxon>Streptomyces</taxon>
    </lineage>
</organism>
<dbReference type="RefSeq" id="WP_397708682.1">
    <property type="nucleotide sequence ID" value="NZ_JBIRGN010000001.1"/>
</dbReference>